<dbReference type="SUPFAM" id="SSF51735">
    <property type="entry name" value="NAD(P)-binding Rossmann-fold domains"/>
    <property type="match status" value="1"/>
</dbReference>
<reference evidence="7 8" key="1">
    <citation type="journal article" date="2016" name="C (Basel)">
        <title>Selective Growth of and Electricity Production by Marine Exoelectrogenic Bacteria in Self-Aggregated Hydrogel of Microbially Reduced Graphene Oxide.</title>
        <authorList>
            <person name="Yoshida N."/>
            <person name="Goto Y."/>
            <person name="Miyata Y."/>
        </authorList>
    </citation>
    <scope>NUCLEOTIDE SEQUENCE [LARGE SCALE GENOMIC DNA]</scope>
    <source>
        <strain evidence="7 8">NIT-T3</strain>
    </source>
</reference>
<gene>
    <name evidence="7" type="ORF">DESUT3_30330</name>
</gene>
<evidence type="ECO:0000256" key="1">
    <source>
        <dbReference type="ARBA" id="ARBA00005854"/>
    </source>
</evidence>
<keyword evidence="8" id="KW-1185">Reference proteome</keyword>
<dbReference type="InterPro" id="IPR029753">
    <property type="entry name" value="D-isomer_DH_CS"/>
</dbReference>
<sequence>MKIVVLDGYALNPGDLSWDGLQGLGELVVHERTPGEQLMARAAGAQVLLTNKTVLDRSAIEALPDLQYIGVLATGYNVVDVKAAGERGITVTNVPGYGTRSVAQMVFALLLEMTQQVGHHARLVRYGAWSRSPDFCFWDRPLVELDGLAMGVVGFGTIGRQVAQLARAFGMRVLVHTGHPEKYRAQVADPQIEFVELERLFGESDVISLHCPLTPATEGLVNASRLASMKPGAFLINTGRGPLVDEAALAEALNREKIAGAGLDVLCGEPPPADNPLLSARNCFITPHIAWATRAARERLLLTAVENLQAYLDGQPQNRVN</sequence>
<feature type="domain" description="D-isomer specific 2-hydroxyacid dehydrogenase NAD-binding" evidence="6">
    <location>
        <begin position="107"/>
        <end position="290"/>
    </location>
</feature>
<evidence type="ECO:0000259" key="5">
    <source>
        <dbReference type="Pfam" id="PF00389"/>
    </source>
</evidence>
<dbReference type="EMBL" id="AP024355">
    <property type="protein sequence ID" value="BCR05964.1"/>
    <property type="molecule type" value="Genomic_DNA"/>
</dbReference>
<accession>A0ABN6E2B4</accession>
<proteinExistence type="inferred from homology"/>
<dbReference type="PROSITE" id="PS00670">
    <property type="entry name" value="D_2_HYDROXYACID_DH_2"/>
    <property type="match status" value="1"/>
</dbReference>
<dbReference type="PROSITE" id="PS00671">
    <property type="entry name" value="D_2_HYDROXYACID_DH_3"/>
    <property type="match status" value="1"/>
</dbReference>
<dbReference type="Pfam" id="PF02826">
    <property type="entry name" value="2-Hacid_dh_C"/>
    <property type="match status" value="1"/>
</dbReference>
<evidence type="ECO:0000256" key="4">
    <source>
        <dbReference type="RuleBase" id="RU003719"/>
    </source>
</evidence>
<feature type="domain" description="D-isomer specific 2-hydroxyacid dehydrogenase catalytic" evidence="5">
    <location>
        <begin position="23"/>
        <end position="321"/>
    </location>
</feature>
<dbReference type="InterPro" id="IPR006139">
    <property type="entry name" value="D-isomer_2_OHA_DH_cat_dom"/>
</dbReference>
<dbReference type="InterPro" id="IPR050418">
    <property type="entry name" value="D-iso_2-hydroxyacid_DH_PdxB"/>
</dbReference>
<evidence type="ECO:0000259" key="6">
    <source>
        <dbReference type="Pfam" id="PF02826"/>
    </source>
</evidence>
<dbReference type="PANTHER" id="PTHR43761">
    <property type="entry name" value="D-ISOMER SPECIFIC 2-HYDROXYACID DEHYDROGENASE FAMILY PROTEIN (AFU_ORTHOLOGUE AFUA_1G13630)"/>
    <property type="match status" value="1"/>
</dbReference>
<keyword evidence="3" id="KW-0520">NAD</keyword>
<dbReference type="SUPFAM" id="SSF52283">
    <property type="entry name" value="Formate/glycerate dehydrogenase catalytic domain-like"/>
    <property type="match status" value="1"/>
</dbReference>
<protein>
    <submittedName>
        <fullName evidence="7">Glycerate dehydrogenase</fullName>
    </submittedName>
</protein>
<reference evidence="7 8" key="2">
    <citation type="journal article" date="2021" name="Int. J. Syst. Evol. Microbiol.">
        <title>Isolation and Polyphasic Characterization of Desulfuromonas versatilis sp. Nov., an Electrogenic Bacteria Capable of Versatile Metabolism Isolated from a Graphene Oxide-Reducing Enrichment Culture.</title>
        <authorList>
            <person name="Xie L."/>
            <person name="Yoshida N."/>
            <person name="Ishii S."/>
            <person name="Meng L."/>
        </authorList>
    </citation>
    <scope>NUCLEOTIDE SEQUENCE [LARGE SCALE GENOMIC DNA]</scope>
    <source>
        <strain evidence="7 8">NIT-T3</strain>
    </source>
</reference>
<organism evidence="7 8">
    <name type="scientific">Desulfuromonas versatilis</name>
    <dbReference type="NCBI Taxonomy" id="2802975"/>
    <lineage>
        <taxon>Bacteria</taxon>
        <taxon>Pseudomonadati</taxon>
        <taxon>Thermodesulfobacteriota</taxon>
        <taxon>Desulfuromonadia</taxon>
        <taxon>Desulfuromonadales</taxon>
        <taxon>Desulfuromonadaceae</taxon>
        <taxon>Desulfuromonas</taxon>
    </lineage>
</organism>
<evidence type="ECO:0000313" key="8">
    <source>
        <dbReference type="Proteomes" id="UP001319827"/>
    </source>
</evidence>
<dbReference type="Gene3D" id="3.40.50.720">
    <property type="entry name" value="NAD(P)-binding Rossmann-like Domain"/>
    <property type="match status" value="2"/>
</dbReference>
<evidence type="ECO:0000313" key="7">
    <source>
        <dbReference type="EMBL" id="BCR05964.1"/>
    </source>
</evidence>
<comment type="similarity">
    <text evidence="1 4">Belongs to the D-isomer specific 2-hydroxyacid dehydrogenase family.</text>
</comment>
<dbReference type="RefSeq" id="WP_221249353.1">
    <property type="nucleotide sequence ID" value="NZ_AP024355.1"/>
</dbReference>
<dbReference type="InterPro" id="IPR036291">
    <property type="entry name" value="NAD(P)-bd_dom_sf"/>
</dbReference>
<evidence type="ECO:0000256" key="3">
    <source>
        <dbReference type="ARBA" id="ARBA00023027"/>
    </source>
</evidence>
<dbReference type="Proteomes" id="UP001319827">
    <property type="component" value="Chromosome"/>
</dbReference>
<evidence type="ECO:0000256" key="2">
    <source>
        <dbReference type="ARBA" id="ARBA00023002"/>
    </source>
</evidence>
<dbReference type="InterPro" id="IPR006140">
    <property type="entry name" value="D-isomer_DH_NAD-bd"/>
</dbReference>
<dbReference type="Pfam" id="PF00389">
    <property type="entry name" value="2-Hacid_dh"/>
    <property type="match status" value="1"/>
</dbReference>
<keyword evidence="2 4" id="KW-0560">Oxidoreductase</keyword>
<dbReference type="PANTHER" id="PTHR43761:SF1">
    <property type="entry name" value="D-ISOMER SPECIFIC 2-HYDROXYACID DEHYDROGENASE CATALYTIC DOMAIN-CONTAINING PROTEIN-RELATED"/>
    <property type="match status" value="1"/>
</dbReference>
<dbReference type="CDD" id="cd12162">
    <property type="entry name" value="2-Hacid_dh_4"/>
    <property type="match status" value="1"/>
</dbReference>
<name>A0ABN6E2B4_9BACT</name>